<sequence>MAGVIIDGVGSYIPTRIVKNEDFLNADFYQENGEPFPNSNEVIIQKFEKITGIKERRYVEPGQTTSDIAAIAAKNAIANSSVTGEDLDYIIVAHNFGNLDKNGNRTDMMPSLAARVKEQLAITNPNTTCFDLIFGCPGWLQGAIQATQMIRSGDAKAVMVIGAETLSNIVDDHDRDSMIFADGAGATIFTASNTPGGYISQCSRTDAQEELNYLAMGKSFKPDVAESPSRFIKMKGRKIYEYALVQVASAIKCAIDKAGLGLDDISKVLIHQANAKMDEAILLKLFKLYGVKRDAFELMPMTIEWLGNSSVATIPTMLDLLQQGKIEGHSLNKGDKVVFASVGAGMHINAMVYEM</sequence>
<evidence type="ECO:0000256" key="2">
    <source>
        <dbReference type="ARBA" id="ARBA00023315"/>
    </source>
</evidence>
<dbReference type="InterPro" id="IPR013747">
    <property type="entry name" value="ACP_syn_III_C"/>
</dbReference>
<dbReference type="GO" id="GO:0044550">
    <property type="term" value="P:secondary metabolite biosynthetic process"/>
    <property type="evidence" value="ECO:0007669"/>
    <property type="project" value="TreeGrafter"/>
</dbReference>
<dbReference type="PANTHER" id="PTHR34069:SF2">
    <property type="entry name" value="BETA-KETOACYL-[ACYL-CARRIER-PROTEIN] SYNTHASE III"/>
    <property type="match status" value="1"/>
</dbReference>
<dbReference type="Pfam" id="PF08545">
    <property type="entry name" value="ACP_syn_III"/>
    <property type="match status" value="1"/>
</dbReference>
<dbReference type="GeneID" id="99985137"/>
<dbReference type="CDD" id="cd00830">
    <property type="entry name" value="KAS_III"/>
    <property type="match status" value="1"/>
</dbReference>
<dbReference type="PANTHER" id="PTHR34069">
    <property type="entry name" value="3-OXOACYL-[ACYL-CARRIER-PROTEIN] SYNTHASE 3"/>
    <property type="match status" value="1"/>
</dbReference>
<name>A0A1I0MIJ3_9BACT</name>
<dbReference type="Gene3D" id="3.40.47.10">
    <property type="match status" value="1"/>
</dbReference>
<dbReference type="STRING" id="1267423.SAMN05216290_0375"/>
<dbReference type="InterPro" id="IPR016039">
    <property type="entry name" value="Thiolase-like"/>
</dbReference>
<reference evidence="6" key="1">
    <citation type="submission" date="2016-10" db="EMBL/GenBank/DDBJ databases">
        <authorList>
            <person name="Varghese N."/>
            <person name="Submissions S."/>
        </authorList>
    </citation>
    <scope>NUCLEOTIDE SEQUENCE [LARGE SCALE GENOMIC DNA]</scope>
    <source>
        <strain evidence="6">CGMCC 1.12402</strain>
    </source>
</reference>
<feature type="domain" description="Beta-ketoacyl-[acyl-carrier-protein] synthase III C-terminal" evidence="3">
    <location>
        <begin position="256"/>
        <end position="354"/>
    </location>
</feature>
<proteinExistence type="predicted"/>
<evidence type="ECO:0000256" key="1">
    <source>
        <dbReference type="ARBA" id="ARBA00022679"/>
    </source>
</evidence>
<dbReference type="InterPro" id="IPR013751">
    <property type="entry name" value="ACP_syn_III_N"/>
</dbReference>
<dbReference type="GO" id="GO:0004315">
    <property type="term" value="F:3-oxoacyl-[acyl-carrier-protein] synthase activity"/>
    <property type="evidence" value="ECO:0007669"/>
    <property type="project" value="InterPro"/>
</dbReference>
<dbReference type="AlphaFoldDB" id="A0A1I0MIJ3"/>
<dbReference type="Proteomes" id="UP000199437">
    <property type="component" value="Unassembled WGS sequence"/>
</dbReference>
<evidence type="ECO:0000259" key="3">
    <source>
        <dbReference type="Pfam" id="PF08541"/>
    </source>
</evidence>
<keyword evidence="1" id="KW-0808">Transferase</keyword>
<dbReference type="Pfam" id="PF08541">
    <property type="entry name" value="ACP_syn_III_C"/>
    <property type="match status" value="1"/>
</dbReference>
<accession>A0A1I0MIJ3</accession>
<dbReference type="SUPFAM" id="SSF53901">
    <property type="entry name" value="Thiolase-like"/>
    <property type="match status" value="1"/>
</dbReference>
<dbReference type="EMBL" id="FOIR01000001">
    <property type="protein sequence ID" value="SEV87361.1"/>
    <property type="molecule type" value="Genomic_DNA"/>
</dbReference>
<dbReference type="OrthoDB" id="5171393at2"/>
<evidence type="ECO:0000313" key="6">
    <source>
        <dbReference type="Proteomes" id="UP000199437"/>
    </source>
</evidence>
<dbReference type="GO" id="GO:0006633">
    <property type="term" value="P:fatty acid biosynthetic process"/>
    <property type="evidence" value="ECO:0007669"/>
    <property type="project" value="InterPro"/>
</dbReference>
<organism evidence="5 6">
    <name type="scientific">Roseivirga pacifica</name>
    <dbReference type="NCBI Taxonomy" id="1267423"/>
    <lineage>
        <taxon>Bacteria</taxon>
        <taxon>Pseudomonadati</taxon>
        <taxon>Bacteroidota</taxon>
        <taxon>Cytophagia</taxon>
        <taxon>Cytophagales</taxon>
        <taxon>Roseivirgaceae</taxon>
        <taxon>Roseivirga</taxon>
    </lineage>
</organism>
<evidence type="ECO:0000313" key="5">
    <source>
        <dbReference type="EMBL" id="SEV87361.1"/>
    </source>
</evidence>
<gene>
    <name evidence="5" type="ORF">SAMN05216290_0375</name>
</gene>
<keyword evidence="6" id="KW-1185">Reference proteome</keyword>
<protein>
    <submittedName>
        <fullName evidence="5">3-oxoacyl-[acyl-carrier-protein] synthase-3</fullName>
    </submittedName>
</protein>
<evidence type="ECO:0000259" key="4">
    <source>
        <dbReference type="Pfam" id="PF08545"/>
    </source>
</evidence>
<keyword evidence="2" id="KW-0012">Acyltransferase</keyword>
<feature type="domain" description="Beta-ketoacyl-[acyl-carrier-protein] synthase III N-terminal" evidence="4">
    <location>
        <begin position="130"/>
        <end position="199"/>
    </location>
</feature>
<dbReference type="RefSeq" id="WP_090256696.1">
    <property type="nucleotide sequence ID" value="NZ_FOIR01000001.1"/>
</dbReference>